<evidence type="ECO:0000259" key="6">
    <source>
        <dbReference type="PROSITE" id="PS51829"/>
    </source>
</evidence>
<dbReference type="InterPro" id="IPR013783">
    <property type="entry name" value="Ig-like_fold"/>
</dbReference>
<dbReference type="RefSeq" id="WP_386808149.1">
    <property type="nucleotide sequence ID" value="NZ_JBHTMV010000003.1"/>
</dbReference>
<dbReference type="Pfam" id="PF13583">
    <property type="entry name" value="Reprolysin_4"/>
    <property type="match status" value="1"/>
</dbReference>
<feature type="chain" id="PRO_5046282328" evidence="4">
    <location>
        <begin position="27"/>
        <end position="1276"/>
    </location>
</feature>
<dbReference type="InterPro" id="IPR026444">
    <property type="entry name" value="Secre_tail"/>
</dbReference>
<sequence>MKALFYKLITSVFFFFFTVLSLTAQSHDELWSRNAEVEVNSKHKVERRSIPNAYEIFQLDIDALSQKLQNTPKRKGKQGKSSSIIGFPTASGDIVNYEVFEASILNESLQNKYPSIKSYIGKSVDNSGEIIRFSLSKIGLHAMVMQHKGGAVFIDPYTSDFKSYMVYSKKDVPTIDPFVCLVDETNSEETSEKSTLSSKSTNANDGQLRTYRLAIATTGEYSQFQLIYNGIGSSTPISEKKEVILSAINVTMTRVNGIFERDLSLTMELVANNDDVIFLDPGLDGLTNDDGSVLISESQTVIDANIGFDNYDIGHTFSTGGGGLAQLNSPCTTNKARGITGSSYPIGDTYDIDYVAHEMGHQFGAHHTFNSDEGSCDGNINSSTAIEPGSGSTIMAYAGLCTPENVQSQSDDYFHLVSIREMWSNISFGNSSSCAVLTDTGNSAPNVSTLTNYTIPVSTPFVLSANATDADNDILTYTWEQLDTETAIAPPIPTSTEGPSFRSVAPSTSPMRYFPNQSTVIAGNLNNSWEVLPSVSRTMTFGVNVRDNNLNGGQSASKEMTLTFSDSSGPFKVTSQASATSWNSEDSKTITWDVANTTSAPVSCSNVNILLSTDGGYTYPYTLASNVPNNGSYSITVPNTTTNLGRVKVESVGNIFYAINSANISIQAKEFQMNFSESNVQVCKPSNAVYSFNYNTFLGFNETTTFSATGNPAGSVVTFNPTTATANNTTVEITISNLTNATVGAYEIDIIGTSATTSLERTETLTLNVFDDNITAPTLANPVNNATELLSPFVFEWDTNENAETYQIQIATDSDFNSIVEENNAVTSNTYTSEVLDTNNTYFWRVKAINNCGESVFSEVFSFQTASVFCNIHSATDTPLNIPDNNSSGVNSVISVTDNLSISDIKVSVNITHPYLQDLTLTLTSPNGVAILLSVSNGSSGSNYSNTIFSDDATTAISDGSAPFSGEYTPQVALSNLDNTTSLGDWTLNVTDNGAQDVGVIVSWAIDICGVQAADANDDDNDGVSNDIDLCPNSTPGSNVDALGCFMLSASNFNIEAIGETCSGKGNGQLLISTEERHTYTTTINGVDYSFSNSRIIENLPNGTYDFCIAIAEENYEQYFTITIEEAATISAKATVKSNNAAITISEGTAPYSILVNGKEVLKTSNPSFSIAIEHGDVVEVKTAIECEGVFSKNIDLFENIIAYPNPSNGSFQITVPSNNSNVTVEIYNVQSQLLLTKVYPVKYGEIQLNIEEMPSGVYFAKIISENPATLKLIKQ</sequence>
<dbReference type="InterPro" id="IPR008979">
    <property type="entry name" value="Galactose-bd-like_sf"/>
</dbReference>
<dbReference type="Proteomes" id="UP001597241">
    <property type="component" value="Unassembled WGS sequence"/>
</dbReference>
<evidence type="ECO:0000313" key="7">
    <source>
        <dbReference type="EMBL" id="MFD1293120.1"/>
    </source>
</evidence>
<dbReference type="InterPro" id="IPR036116">
    <property type="entry name" value="FN3_sf"/>
</dbReference>
<dbReference type="EMBL" id="JBHTMV010000003">
    <property type="protein sequence ID" value="MFD1293120.1"/>
    <property type="molecule type" value="Genomic_DNA"/>
</dbReference>
<dbReference type="Gene3D" id="3.40.390.10">
    <property type="entry name" value="Collagenase (Catalytic Domain)"/>
    <property type="match status" value="1"/>
</dbReference>
<evidence type="ECO:0000256" key="1">
    <source>
        <dbReference type="ARBA" id="ARBA00022670"/>
    </source>
</evidence>
<dbReference type="PROSITE" id="PS51829">
    <property type="entry name" value="P_HOMO_B"/>
    <property type="match status" value="1"/>
</dbReference>
<organism evidence="7 8">
    <name type="scientific">Lutibacter holmesii</name>
    <dbReference type="NCBI Taxonomy" id="1137985"/>
    <lineage>
        <taxon>Bacteria</taxon>
        <taxon>Pseudomonadati</taxon>
        <taxon>Bacteroidota</taxon>
        <taxon>Flavobacteriia</taxon>
        <taxon>Flavobacteriales</taxon>
        <taxon>Flavobacteriaceae</taxon>
        <taxon>Lutibacter</taxon>
    </lineage>
</organism>
<protein>
    <submittedName>
        <fullName evidence="7">Reprolysin-like metallopeptidase</fullName>
    </submittedName>
</protein>
<name>A0ABW3WL31_9FLAO</name>
<dbReference type="NCBIfam" id="TIGR04183">
    <property type="entry name" value="Por_Secre_tail"/>
    <property type="match status" value="1"/>
</dbReference>
<keyword evidence="3" id="KW-0378">Hydrolase</keyword>
<keyword evidence="1" id="KW-0645">Protease</keyword>
<dbReference type="SUPFAM" id="SSF49785">
    <property type="entry name" value="Galactose-binding domain-like"/>
    <property type="match status" value="1"/>
</dbReference>
<dbReference type="SUPFAM" id="SSF103647">
    <property type="entry name" value="TSP type-3 repeat"/>
    <property type="match status" value="1"/>
</dbReference>
<evidence type="ECO:0000256" key="3">
    <source>
        <dbReference type="ARBA" id="ARBA00022801"/>
    </source>
</evidence>
<dbReference type="Pfam" id="PF18962">
    <property type="entry name" value="Por_Secre_tail"/>
    <property type="match status" value="1"/>
</dbReference>
<dbReference type="InterPro" id="IPR003961">
    <property type="entry name" value="FN3_dom"/>
</dbReference>
<feature type="domain" description="P/Homo B" evidence="6">
    <location>
        <begin position="861"/>
        <end position="1014"/>
    </location>
</feature>
<comment type="caution">
    <text evidence="7">The sequence shown here is derived from an EMBL/GenBank/DDBJ whole genome shotgun (WGS) entry which is preliminary data.</text>
</comment>
<evidence type="ECO:0000313" key="8">
    <source>
        <dbReference type="Proteomes" id="UP001597241"/>
    </source>
</evidence>
<dbReference type="InterPro" id="IPR024079">
    <property type="entry name" value="MetalloPept_cat_dom_sf"/>
</dbReference>
<keyword evidence="2 4" id="KW-0732">Signal</keyword>
<dbReference type="CDD" id="cd00063">
    <property type="entry name" value="FN3"/>
    <property type="match status" value="1"/>
</dbReference>
<proteinExistence type="predicted"/>
<evidence type="ECO:0000259" key="5">
    <source>
        <dbReference type="PROSITE" id="PS50853"/>
    </source>
</evidence>
<feature type="domain" description="Fibronectin type-III" evidence="5">
    <location>
        <begin position="773"/>
        <end position="868"/>
    </location>
</feature>
<dbReference type="SUPFAM" id="SSF49265">
    <property type="entry name" value="Fibronectin type III"/>
    <property type="match status" value="1"/>
</dbReference>
<feature type="signal peptide" evidence="4">
    <location>
        <begin position="1"/>
        <end position="26"/>
    </location>
</feature>
<keyword evidence="8" id="KW-1185">Reference proteome</keyword>
<evidence type="ECO:0000256" key="4">
    <source>
        <dbReference type="SAM" id="SignalP"/>
    </source>
</evidence>
<dbReference type="PROSITE" id="PS50853">
    <property type="entry name" value="FN3"/>
    <property type="match status" value="1"/>
</dbReference>
<reference evidence="8" key="1">
    <citation type="journal article" date="2019" name="Int. J. Syst. Evol. Microbiol.">
        <title>The Global Catalogue of Microorganisms (GCM) 10K type strain sequencing project: providing services to taxonomists for standard genome sequencing and annotation.</title>
        <authorList>
            <consortium name="The Broad Institute Genomics Platform"/>
            <consortium name="The Broad Institute Genome Sequencing Center for Infectious Disease"/>
            <person name="Wu L."/>
            <person name="Ma J."/>
        </authorList>
    </citation>
    <scope>NUCLEOTIDE SEQUENCE [LARGE SCALE GENOMIC DNA]</scope>
    <source>
        <strain evidence="8">CCUG 62221</strain>
    </source>
</reference>
<gene>
    <name evidence="7" type="ORF">ACFQ5N_04655</name>
</gene>
<accession>A0ABW3WL31</accession>
<evidence type="ECO:0000256" key="2">
    <source>
        <dbReference type="ARBA" id="ARBA00022729"/>
    </source>
</evidence>
<dbReference type="Gene3D" id="2.60.40.10">
    <property type="entry name" value="Immunoglobulins"/>
    <property type="match status" value="2"/>
</dbReference>
<dbReference type="InterPro" id="IPR028974">
    <property type="entry name" value="TSP_type-3_rpt"/>
</dbReference>
<dbReference type="Pfam" id="PF01483">
    <property type="entry name" value="P_proprotein"/>
    <property type="match status" value="1"/>
</dbReference>
<dbReference type="Gene3D" id="2.60.120.260">
    <property type="entry name" value="Galactose-binding domain-like"/>
    <property type="match status" value="1"/>
</dbReference>
<dbReference type="InterPro" id="IPR002884">
    <property type="entry name" value="P_dom"/>
</dbReference>
<dbReference type="SUPFAM" id="SSF55486">
    <property type="entry name" value="Metalloproteases ('zincins'), catalytic domain"/>
    <property type="match status" value="1"/>
</dbReference>